<dbReference type="InterPro" id="IPR029045">
    <property type="entry name" value="ClpP/crotonase-like_dom_sf"/>
</dbReference>
<comment type="caution">
    <text evidence="2">The sequence shown here is derived from an EMBL/GenBank/DDBJ whole genome shotgun (WGS) entry which is preliminary data.</text>
</comment>
<feature type="signal peptide" evidence="1">
    <location>
        <begin position="1"/>
        <end position="23"/>
    </location>
</feature>
<dbReference type="PANTHER" id="PTHR37049:SF4">
    <property type="entry name" value="RHODANESE DOMAIN-CONTAINING PROTEIN"/>
    <property type="match status" value="1"/>
</dbReference>
<evidence type="ECO:0000313" key="3">
    <source>
        <dbReference type="Proteomes" id="UP001211907"/>
    </source>
</evidence>
<dbReference type="Gene3D" id="3.90.226.10">
    <property type="entry name" value="2-enoyl-CoA Hydratase, Chain A, domain 1"/>
    <property type="match status" value="1"/>
</dbReference>
<protein>
    <recommendedName>
        <fullName evidence="4">Tail specific protease domain-containing protein</fullName>
    </recommendedName>
</protein>
<reference evidence="2" key="1">
    <citation type="submission" date="2020-05" db="EMBL/GenBank/DDBJ databases">
        <title>Phylogenomic resolution of chytrid fungi.</title>
        <authorList>
            <person name="Stajich J.E."/>
            <person name="Amses K."/>
            <person name="Simmons R."/>
            <person name="Seto K."/>
            <person name="Myers J."/>
            <person name="Bonds A."/>
            <person name="Quandt C.A."/>
            <person name="Barry K."/>
            <person name="Liu P."/>
            <person name="Grigoriev I."/>
            <person name="Longcore J.E."/>
            <person name="James T.Y."/>
        </authorList>
    </citation>
    <scope>NUCLEOTIDE SEQUENCE</scope>
    <source>
        <strain evidence="2">JEL0513</strain>
    </source>
</reference>
<evidence type="ECO:0008006" key="4">
    <source>
        <dbReference type="Google" id="ProtNLM"/>
    </source>
</evidence>
<organism evidence="2 3">
    <name type="scientific">Physocladia obscura</name>
    <dbReference type="NCBI Taxonomy" id="109957"/>
    <lineage>
        <taxon>Eukaryota</taxon>
        <taxon>Fungi</taxon>
        <taxon>Fungi incertae sedis</taxon>
        <taxon>Chytridiomycota</taxon>
        <taxon>Chytridiomycota incertae sedis</taxon>
        <taxon>Chytridiomycetes</taxon>
        <taxon>Chytridiales</taxon>
        <taxon>Chytriomycetaceae</taxon>
        <taxon>Physocladia</taxon>
    </lineage>
</organism>
<evidence type="ECO:0000313" key="2">
    <source>
        <dbReference type="EMBL" id="KAJ3089625.1"/>
    </source>
</evidence>
<name>A0AAD5XAZ9_9FUNG</name>
<feature type="chain" id="PRO_5041980518" description="Tail specific protease domain-containing protein" evidence="1">
    <location>
        <begin position="24"/>
        <end position="714"/>
    </location>
</feature>
<proteinExistence type="predicted"/>
<gene>
    <name evidence="2" type="ORF">HK100_007700</name>
</gene>
<evidence type="ECO:0000256" key="1">
    <source>
        <dbReference type="SAM" id="SignalP"/>
    </source>
</evidence>
<sequence>MKTIPFGLTVLSISALCTLPIAGFSGNSHDPCAEIVVLAAVTSAQTNSSAAVFPASSARECFESFPVSAHQRHAHIAAISRFAALYPFIDLVAPPPSSDNQQDTDTTTPQPQLLAALDAIAHNDFITSEFVFHGTIYDILNGLNDAHVNYDAACFTGKIAVVQPFLLQALPDDDAALVILGSIATADGLNPELGRGLDLFWSNAFDGYYPSDFVGYKVLKIDGVEAVNWMKNYAQSYIGKTKFKEARFNYALPSYQWLNHKLVTKNGSFAVQDRIHSGIKDSVTYTIDIVSKKGVHSATDFIVPWAAFVGGGSLNETKTMFESASIFYEKNCVKKISSLEMKQIEEEEEFLEATSVKPVFPAYLPSVVEDGAHGRQYANKWELGKVSEIYSGKHHAFFGLEDGETGVWVISTFSPSNETESFNFAKDMMVGLTTLESLGSKKLIIDVTNNGGGTICLGCVAAYVVAPWESRTCYRYDIRVPKVLETIFTLSADQSQKNTSFDAGIFNISNFGRTTETTAMTSLSELLDPGRTSTRNGVANTYSNLFTLDHSCQETFAVALNASLFPQLQNGWKADNVAVVSNGFCGSTCANFCRTLRDKHGIRSYTYGGGGAAKTPFQPSAFEGGMVLGYQSFDTVVSKNVAGAPATDDLVFPLARARFPFYEVYPDYDRNGTGLPAEWIPQVAEGQLENVNATDPETVWNRAREALERGDGGL</sequence>
<dbReference type="SUPFAM" id="SSF52096">
    <property type="entry name" value="ClpP/crotonase"/>
    <property type="match status" value="1"/>
</dbReference>
<feature type="non-terminal residue" evidence="2">
    <location>
        <position position="1"/>
    </location>
</feature>
<dbReference type="Proteomes" id="UP001211907">
    <property type="component" value="Unassembled WGS sequence"/>
</dbReference>
<keyword evidence="3" id="KW-1185">Reference proteome</keyword>
<dbReference type="PANTHER" id="PTHR37049">
    <property type="entry name" value="PEPTIDASE S41 FAMILY PROTEIN"/>
    <property type="match status" value="1"/>
</dbReference>
<dbReference type="AlphaFoldDB" id="A0AAD5XAZ9"/>
<accession>A0AAD5XAZ9</accession>
<keyword evidence="1" id="KW-0732">Signal</keyword>
<dbReference type="EMBL" id="JADGJH010003648">
    <property type="protein sequence ID" value="KAJ3089625.1"/>
    <property type="molecule type" value="Genomic_DNA"/>
</dbReference>
<dbReference type="InterPro" id="IPR052766">
    <property type="entry name" value="S41A_metabolite_peptidase"/>
</dbReference>